<dbReference type="PANTHER" id="PTHR37810:SF9">
    <property type="entry name" value="MEMBRANE PROTEIN"/>
    <property type="match status" value="1"/>
</dbReference>
<feature type="transmembrane region" description="Helical" evidence="1">
    <location>
        <begin position="188"/>
        <end position="209"/>
    </location>
</feature>
<organism evidence="4 5">
    <name type="scientific">Olsenella uli (strain ATCC 49627 / DSM 7084 / CCUG 31166 / CIP 109912 / JCM 12494 / LMG 11480 / NCIMB 702895 / VPI D76D-27C)</name>
    <name type="common">Lactobacillus uli</name>
    <dbReference type="NCBI Taxonomy" id="633147"/>
    <lineage>
        <taxon>Bacteria</taxon>
        <taxon>Bacillati</taxon>
        <taxon>Actinomycetota</taxon>
        <taxon>Coriobacteriia</taxon>
        <taxon>Coriobacteriales</taxon>
        <taxon>Atopobiaceae</taxon>
        <taxon>Olsenella</taxon>
    </lineage>
</organism>
<name>E1QYB3_OLSUV</name>
<dbReference type="Pfam" id="PF19124">
    <property type="entry name" value="DUF5808"/>
    <property type="match status" value="1"/>
</dbReference>
<evidence type="ECO:0000259" key="3">
    <source>
        <dbReference type="Pfam" id="PF19124"/>
    </source>
</evidence>
<dbReference type="eggNOG" id="COG4194">
    <property type="taxonomic scope" value="Bacteria"/>
</dbReference>
<evidence type="ECO:0000313" key="4">
    <source>
        <dbReference type="EMBL" id="ADK67377.1"/>
    </source>
</evidence>
<feature type="transmembrane region" description="Helical" evidence="1">
    <location>
        <begin position="272"/>
        <end position="294"/>
    </location>
</feature>
<evidence type="ECO:0000256" key="1">
    <source>
        <dbReference type="SAM" id="Phobius"/>
    </source>
</evidence>
<proteinExistence type="predicted"/>
<keyword evidence="1" id="KW-0472">Membrane</keyword>
<feature type="transmembrane region" description="Helical" evidence="1">
    <location>
        <begin position="83"/>
        <end position="105"/>
    </location>
</feature>
<dbReference type="Pfam" id="PF07853">
    <property type="entry name" value="DUF1648"/>
    <property type="match status" value="1"/>
</dbReference>
<dbReference type="Proteomes" id="UP000000333">
    <property type="component" value="Chromosome"/>
</dbReference>
<reference evidence="4 5" key="1">
    <citation type="journal article" date="2010" name="Stand. Genomic Sci.">
        <title>Complete genome sequence of Olsenella uli type strain (VPI D76D-27C).</title>
        <authorList>
            <person name="Goker M."/>
            <person name="Held B."/>
            <person name="Lucas S."/>
            <person name="Nolan M."/>
            <person name="Yasawong M."/>
            <person name="Glavina Del Rio T."/>
            <person name="Tice H."/>
            <person name="Cheng J.F."/>
            <person name="Bruce D."/>
            <person name="Detter J.C."/>
            <person name="Tapia R."/>
            <person name="Han C."/>
            <person name="Goodwin L."/>
            <person name="Pitluck S."/>
            <person name="Liolios K."/>
            <person name="Ivanova N."/>
            <person name="Mavromatis K."/>
            <person name="Mikhailova N."/>
            <person name="Pati A."/>
            <person name="Chen A."/>
            <person name="Palaniappan K."/>
            <person name="Land M."/>
            <person name="Hauser L."/>
            <person name="Chang Y.J."/>
            <person name="Jeffries C.D."/>
            <person name="Rohde M."/>
            <person name="Sikorski J."/>
            <person name="Pukall R."/>
            <person name="Woyke T."/>
            <person name="Bristow J."/>
            <person name="Eisen J.A."/>
            <person name="Markowitz V."/>
            <person name="Hugenholtz P."/>
            <person name="Kyrpides N.C."/>
            <person name="Klenk H.P."/>
            <person name="Lapidus A."/>
        </authorList>
    </citation>
    <scope>NUCLEOTIDE SEQUENCE [LARGE SCALE GENOMIC DNA]</scope>
    <source>
        <strain evidence="5">ATCC 49627 / DSM 7084 / CIP 109912 / JCM 12494 / NCIMB 702895 / VPI D76D-27C</strain>
    </source>
</reference>
<feature type="domain" description="DUF1648" evidence="2">
    <location>
        <begin position="152"/>
        <end position="196"/>
    </location>
</feature>
<feature type="transmembrane region" description="Helical" evidence="1">
    <location>
        <begin position="55"/>
        <end position="77"/>
    </location>
</feature>
<protein>
    <recommendedName>
        <fullName evidence="6">DUF1648 domain-containing protein</fullName>
    </recommendedName>
</protein>
<accession>E1QYB3</accession>
<keyword evidence="1" id="KW-0812">Transmembrane</keyword>
<feature type="transmembrane region" description="Helical" evidence="1">
    <location>
        <begin position="351"/>
        <end position="373"/>
    </location>
</feature>
<dbReference type="PANTHER" id="PTHR37810">
    <property type="entry name" value="IMMUNITY PROTEIN SDPI"/>
    <property type="match status" value="1"/>
</dbReference>
<sequence length="374" mass="39180">MIAVATIGMLALLTLVVGLLLAFTPYLMRRNECFAVTVPASAQRDPRLVALKRRYAMVMLALAAAATVASLAAGVLMVSGQDVIGTVLMCAALFVPVVMSFVLMLRNRCKVSALKLSEGWGVRSHQAVASVAEKDLPGAIPLAWDLVYVPVILGTACLGLVLYPGMPEQLPMHADFAGNVSRYVPKTLGSAIGFPIAFEAFMAACLVFAHWTILRSKRPADPGAPATSALAYGLFARAQSALLLVTGVLLSGGSGLLFLLSSAGLIGLGQAGLVIMMLCVPLVIGGVVLSVVYGQAGSRVFGRMRDDDGLLADDDEHWKLGVLYFNPGDASVFLPKRFGVGWTLNLARPSAWAIVVGAVVLTVAFVVLVANLAG</sequence>
<evidence type="ECO:0000313" key="5">
    <source>
        <dbReference type="Proteomes" id="UP000000333"/>
    </source>
</evidence>
<evidence type="ECO:0008006" key="6">
    <source>
        <dbReference type="Google" id="ProtNLM"/>
    </source>
</evidence>
<dbReference type="GO" id="GO:0009636">
    <property type="term" value="P:response to toxic substance"/>
    <property type="evidence" value="ECO:0007669"/>
    <property type="project" value="TreeGrafter"/>
</dbReference>
<dbReference type="AlphaFoldDB" id="E1QYB3"/>
<evidence type="ECO:0000259" key="2">
    <source>
        <dbReference type="Pfam" id="PF07853"/>
    </source>
</evidence>
<dbReference type="InterPro" id="IPR012867">
    <property type="entry name" value="DUF1648"/>
</dbReference>
<feature type="transmembrane region" description="Helical" evidence="1">
    <location>
        <begin position="241"/>
        <end position="266"/>
    </location>
</feature>
<keyword evidence="5" id="KW-1185">Reference proteome</keyword>
<dbReference type="STRING" id="633147.Olsu_0251"/>
<dbReference type="InterPro" id="IPR043831">
    <property type="entry name" value="DUF5808"/>
</dbReference>
<dbReference type="HOGENOM" id="CLU_059161_0_0_11"/>
<feature type="domain" description="DUF5808" evidence="3">
    <location>
        <begin position="327"/>
        <end position="352"/>
    </location>
</feature>
<feature type="transmembrane region" description="Helical" evidence="1">
    <location>
        <begin position="142"/>
        <end position="163"/>
    </location>
</feature>
<dbReference type="KEGG" id="ols:Olsu_0251"/>
<gene>
    <name evidence="4" type="ordered locus">Olsu_0251</name>
</gene>
<keyword evidence="1" id="KW-1133">Transmembrane helix</keyword>
<feature type="transmembrane region" description="Helical" evidence="1">
    <location>
        <begin position="6"/>
        <end position="27"/>
    </location>
</feature>
<dbReference type="EMBL" id="CP002106">
    <property type="protein sequence ID" value="ADK67377.1"/>
    <property type="molecule type" value="Genomic_DNA"/>
</dbReference>